<dbReference type="OMA" id="FLAAMEC"/>
<dbReference type="EMBL" id="VRMN01000013">
    <property type="protein sequence ID" value="KAA8491437.1"/>
    <property type="molecule type" value="Genomic_DNA"/>
</dbReference>
<dbReference type="InterPro" id="IPR036249">
    <property type="entry name" value="Thioredoxin-like_sf"/>
</dbReference>
<dbReference type="CDD" id="cd02947">
    <property type="entry name" value="TRX_family"/>
    <property type="match status" value="1"/>
</dbReference>
<protein>
    <submittedName>
        <fullName evidence="3">Thioredoxin-like 2, chloroplastic</fullName>
    </submittedName>
</protein>
<dbReference type="InterPro" id="IPR013766">
    <property type="entry name" value="Thioredoxin_domain"/>
</dbReference>
<comment type="similarity">
    <text evidence="1">Belongs to the thioredoxin family.</text>
</comment>
<dbReference type="Pfam" id="PF00085">
    <property type="entry name" value="Thioredoxin"/>
    <property type="match status" value="1"/>
</dbReference>
<evidence type="ECO:0000256" key="1">
    <source>
        <dbReference type="ARBA" id="ARBA00008987"/>
    </source>
</evidence>
<dbReference type="Proteomes" id="UP000324585">
    <property type="component" value="Unassembled WGS sequence"/>
</dbReference>
<reference evidence="4" key="1">
    <citation type="journal article" date="2019" name="Nat. Commun.">
        <title>Expansion of phycobilisome linker gene families in mesophilic red algae.</title>
        <authorList>
            <person name="Lee J."/>
            <person name="Kim D."/>
            <person name="Bhattacharya D."/>
            <person name="Yoon H.S."/>
        </authorList>
    </citation>
    <scope>NUCLEOTIDE SEQUENCE [LARGE SCALE GENOMIC DNA]</scope>
    <source>
        <strain evidence="4">CCMP 1328</strain>
    </source>
</reference>
<sequence>MWTPCAAFLLPAGVRGGSDVPRLRRGCGRGIGPIGQLEAVVGARARVRVQNVAVAEAERGVSEGESQRVTPQDILSRRNEQAVVVPVAGPAEFLAAMECSAKQLVVVKFYAPWCKSCAEIEPKFRRYAHEYPEFLFCEVDLQENKDMCRRVGVSALPFFQFYDGGAGKCESFSAGPKRFNDLVVAKLQEYSTGKCDLANHPEEAPVSSH</sequence>
<dbReference type="PANTHER" id="PTHR43601:SF32">
    <property type="entry name" value="THIOREDOXIN-LIKE 2-2, CHLOROPLASTIC"/>
    <property type="match status" value="1"/>
</dbReference>
<dbReference type="OrthoDB" id="5486at2759"/>
<gene>
    <name evidence="3" type="ORF">FVE85_2452</name>
</gene>
<dbReference type="PROSITE" id="PS51352">
    <property type="entry name" value="THIOREDOXIN_2"/>
    <property type="match status" value="1"/>
</dbReference>
<name>A0A5J4YM17_PORPP</name>
<organism evidence="3 4">
    <name type="scientific">Porphyridium purpureum</name>
    <name type="common">Red alga</name>
    <name type="synonym">Porphyridium cruentum</name>
    <dbReference type="NCBI Taxonomy" id="35688"/>
    <lineage>
        <taxon>Eukaryota</taxon>
        <taxon>Rhodophyta</taxon>
        <taxon>Bangiophyceae</taxon>
        <taxon>Porphyridiales</taxon>
        <taxon>Porphyridiaceae</taxon>
        <taxon>Porphyridium</taxon>
    </lineage>
</organism>
<evidence type="ECO:0000313" key="3">
    <source>
        <dbReference type="EMBL" id="KAA8491437.1"/>
    </source>
</evidence>
<evidence type="ECO:0000259" key="2">
    <source>
        <dbReference type="PROSITE" id="PS51352"/>
    </source>
</evidence>
<feature type="domain" description="Thioredoxin" evidence="2">
    <location>
        <begin position="47"/>
        <end position="192"/>
    </location>
</feature>
<comment type="caution">
    <text evidence="3">The sequence shown here is derived from an EMBL/GenBank/DDBJ whole genome shotgun (WGS) entry which is preliminary data.</text>
</comment>
<keyword evidence="4" id="KW-1185">Reference proteome</keyword>
<dbReference type="PANTHER" id="PTHR43601">
    <property type="entry name" value="THIOREDOXIN, MITOCHONDRIAL"/>
    <property type="match status" value="1"/>
</dbReference>
<dbReference type="GO" id="GO:0045454">
    <property type="term" value="P:cell redox homeostasis"/>
    <property type="evidence" value="ECO:0007669"/>
    <property type="project" value="TreeGrafter"/>
</dbReference>
<evidence type="ECO:0000313" key="4">
    <source>
        <dbReference type="Proteomes" id="UP000324585"/>
    </source>
</evidence>
<dbReference type="SUPFAM" id="SSF52833">
    <property type="entry name" value="Thioredoxin-like"/>
    <property type="match status" value="1"/>
</dbReference>
<accession>A0A5J4YM17</accession>
<dbReference type="Gene3D" id="3.40.30.10">
    <property type="entry name" value="Glutaredoxin"/>
    <property type="match status" value="1"/>
</dbReference>
<dbReference type="AlphaFoldDB" id="A0A5J4YM17"/>
<proteinExistence type="inferred from homology"/>